<dbReference type="Gene3D" id="2.40.30.270">
    <property type="match status" value="1"/>
</dbReference>
<evidence type="ECO:0000313" key="15">
    <source>
        <dbReference type="Proteomes" id="UP000224006"/>
    </source>
</evidence>
<proteinExistence type="inferred from homology"/>
<feature type="coiled-coil region" evidence="11">
    <location>
        <begin position="471"/>
        <end position="498"/>
    </location>
</feature>
<evidence type="ECO:0000256" key="5">
    <source>
        <dbReference type="ARBA" id="ARBA00022490"/>
    </source>
</evidence>
<dbReference type="Proteomes" id="UP000224006">
    <property type="component" value="Chromosome IV"/>
</dbReference>
<dbReference type="InterPro" id="IPR048761">
    <property type="entry name" value="SMUBP-2_HCS1_1B"/>
</dbReference>
<evidence type="ECO:0000256" key="7">
    <source>
        <dbReference type="ARBA" id="ARBA00022801"/>
    </source>
</evidence>
<dbReference type="PANTHER" id="PTHR43788">
    <property type="entry name" value="DNA2/NAM7 HELICASE FAMILY MEMBER"/>
    <property type="match status" value="1"/>
</dbReference>
<dbReference type="InterPro" id="IPR003593">
    <property type="entry name" value="AAA+_ATPase"/>
</dbReference>
<feature type="region of interest" description="Disordered" evidence="12">
    <location>
        <begin position="934"/>
        <end position="1040"/>
    </location>
</feature>
<dbReference type="Pfam" id="PF13086">
    <property type="entry name" value="AAA_11"/>
    <property type="match status" value="1"/>
</dbReference>
<dbReference type="InterPro" id="IPR047187">
    <property type="entry name" value="SF1_C_Upf1"/>
</dbReference>
<organism evidence="14 15">
    <name type="scientific">Besnoitia besnoiti</name>
    <name type="common">Apicomplexan protozoan</name>
    <dbReference type="NCBI Taxonomy" id="94643"/>
    <lineage>
        <taxon>Eukaryota</taxon>
        <taxon>Sar</taxon>
        <taxon>Alveolata</taxon>
        <taxon>Apicomplexa</taxon>
        <taxon>Conoidasida</taxon>
        <taxon>Coccidia</taxon>
        <taxon>Eucoccidiorida</taxon>
        <taxon>Eimeriorina</taxon>
        <taxon>Sarcocystidae</taxon>
        <taxon>Besnoitia</taxon>
    </lineage>
</organism>
<protein>
    <recommendedName>
        <fullName evidence="4">DNA helicase</fullName>
        <ecNumber evidence="4">3.6.4.12</ecNumber>
    </recommendedName>
</protein>
<dbReference type="Gene3D" id="3.40.50.300">
    <property type="entry name" value="P-loop containing nucleotide triphosphate hydrolases"/>
    <property type="match status" value="2"/>
</dbReference>
<comment type="subcellular location">
    <subcellularLocation>
        <location evidence="2">Cytoplasm</location>
    </subcellularLocation>
    <subcellularLocation>
        <location evidence="1">Nucleus</location>
    </subcellularLocation>
</comment>
<evidence type="ECO:0000256" key="4">
    <source>
        <dbReference type="ARBA" id="ARBA00012551"/>
    </source>
</evidence>
<evidence type="ECO:0000256" key="2">
    <source>
        <dbReference type="ARBA" id="ARBA00004496"/>
    </source>
</evidence>
<dbReference type="PROSITE" id="PS51061">
    <property type="entry name" value="R3H"/>
    <property type="match status" value="1"/>
</dbReference>
<comment type="similarity">
    <text evidence="3">Belongs to the DNA2/NAM7 helicase family.</text>
</comment>
<dbReference type="GO" id="GO:0005634">
    <property type="term" value="C:nucleus"/>
    <property type="evidence" value="ECO:0007669"/>
    <property type="project" value="UniProtKB-SubCell"/>
</dbReference>
<dbReference type="OrthoDB" id="6513042at2759"/>
<dbReference type="CDD" id="cd18808">
    <property type="entry name" value="SF1_C_Upf1"/>
    <property type="match status" value="1"/>
</dbReference>
<dbReference type="Gene3D" id="3.30.1370.50">
    <property type="entry name" value="R3H-like domain"/>
    <property type="match status" value="1"/>
</dbReference>
<keyword evidence="5" id="KW-0963">Cytoplasm</keyword>
<dbReference type="InterPro" id="IPR027417">
    <property type="entry name" value="P-loop_NTPase"/>
</dbReference>
<feature type="compositionally biased region" description="Basic residues" evidence="12">
    <location>
        <begin position="1187"/>
        <end position="1196"/>
    </location>
</feature>
<dbReference type="InterPro" id="IPR050534">
    <property type="entry name" value="Coronavir_polyprotein_1ab"/>
</dbReference>
<evidence type="ECO:0000313" key="14">
    <source>
        <dbReference type="EMBL" id="PFH35643.1"/>
    </source>
</evidence>
<gene>
    <name evidence="14" type="ORF">BESB_052940</name>
</gene>
<dbReference type="InterPro" id="IPR041677">
    <property type="entry name" value="DNA2/NAM7_AAA_11"/>
</dbReference>
<accession>A0A2A9MJ17</accession>
<evidence type="ECO:0000256" key="9">
    <source>
        <dbReference type="ARBA" id="ARBA00022840"/>
    </source>
</evidence>
<dbReference type="SMART" id="SM00382">
    <property type="entry name" value="AAA"/>
    <property type="match status" value="1"/>
</dbReference>
<dbReference type="GeneID" id="40310223"/>
<evidence type="ECO:0000256" key="12">
    <source>
        <dbReference type="SAM" id="MobiDB-lite"/>
    </source>
</evidence>
<keyword evidence="7" id="KW-0378">Hydrolase</keyword>
<dbReference type="AlphaFoldDB" id="A0A2A9MJ17"/>
<dbReference type="GO" id="GO:0016787">
    <property type="term" value="F:hydrolase activity"/>
    <property type="evidence" value="ECO:0007669"/>
    <property type="project" value="UniProtKB-KW"/>
</dbReference>
<dbReference type="GO" id="GO:0003723">
    <property type="term" value="F:RNA binding"/>
    <property type="evidence" value="ECO:0007669"/>
    <property type="project" value="InterPro"/>
</dbReference>
<dbReference type="Pfam" id="PF21138">
    <property type="entry name" value="SMUBP-2_HCS1_1B"/>
    <property type="match status" value="2"/>
</dbReference>
<dbReference type="GO" id="GO:0005524">
    <property type="term" value="F:ATP binding"/>
    <property type="evidence" value="ECO:0007669"/>
    <property type="project" value="UniProtKB-KW"/>
</dbReference>
<dbReference type="InterPro" id="IPR036867">
    <property type="entry name" value="R3H_dom_sf"/>
</dbReference>
<keyword evidence="15" id="KW-1185">Reference proteome</keyword>
<name>A0A2A9MJ17_BESBE</name>
<evidence type="ECO:0000256" key="10">
    <source>
        <dbReference type="ARBA" id="ARBA00023242"/>
    </source>
</evidence>
<feature type="compositionally biased region" description="Low complexity" evidence="12">
    <location>
        <begin position="1006"/>
        <end position="1015"/>
    </location>
</feature>
<dbReference type="GO" id="GO:0043139">
    <property type="term" value="F:5'-3' DNA helicase activity"/>
    <property type="evidence" value="ECO:0007669"/>
    <property type="project" value="TreeGrafter"/>
</dbReference>
<dbReference type="EMBL" id="NWUJ01000004">
    <property type="protein sequence ID" value="PFH35643.1"/>
    <property type="molecule type" value="Genomic_DNA"/>
</dbReference>
<dbReference type="SUPFAM" id="SSF82708">
    <property type="entry name" value="R3H domain"/>
    <property type="match status" value="1"/>
</dbReference>
<dbReference type="InterPro" id="IPR001374">
    <property type="entry name" value="R3H_dom"/>
</dbReference>
<keyword evidence="8" id="KW-0347">Helicase</keyword>
<evidence type="ECO:0000256" key="3">
    <source>
        <dbReference type="ARBA" id="ARBA00007913"/>
    </source>
</evidence>
<feature type="domain" description="R3H" evidence="13">
    <location>
        <begin position="1048"/>
        <end position="1114"/>
    </location>
</feature>
<keyword evidence="6" id="KW-0547">Nucleotide-binding</keyword>
<feature type="compositionally biased region" description="Basic and acidic residues" evidence="12">
    <location>
        <begin position="1167"/>
        <end position="1186"/>
    </location>
</feature>
<keyword evidence="10" id="KW-0539">Nucleus</keyword>
<dbReference type="STRING" id="94643.A0A2A9MJ17"/>
<keyword evidence="9" id="KW-0067">ATP-binding</keyword>
<evidence type="ECO:0000256" key="11">
    <source>
        <dbReference type="SAM" id="Coils"/>
    </source>
</evidence>
<feature type="compositionally biased region" description="Low complexity" evidence="12">
    <location>
        <begin position="951"/>
        <end position="969"/>
    </location>
</feature>
<dbReference type="RefSeq" id="XP_029219652.1">
    <property type="nucleotide sequence ID" value="XM_029363729.1"/>
</dbReference>
<dbReference type="EC" id="3.6.4.12" evidence="4"/>
<dbReference type="SMART" id="SM00393">
    <property type="entry name" value="R3H"/>
    <property type="match status" value="1"/>
</dbReference>
<dbReference type="GO" id="GO:0005737">
    <property type="term" value="C:cytoplasm"/>
    <property type="evidence" value="ECO:0007669"/>
    <property type="project" value="UniProtKB-SubCell"/>
</dbReference>
<keyword evidence="11" id="KW-0175">Coiled coil</keyword>
<feature type="compositionally biased region" description="Basic and acidic residues" evidence="12">
    <location>
        <begin position="1119"/>
        <end position="1136"/>
    </location>
</feature>
<evidence type="ECO:0000256" key="6">
    <source>
        <dbReference type="ARBA" id="ARBA00022741"/>
    </source>
</evidence>
<sequence>MSALDRLVDLHQRLLRDEHAAETEELEAALKAFSLNELESQGLVLPRLVIHEVRSGLYSRTLVDFCTRRAAHAFQKRQKKQKVASAAEDQDESSSEAPVGLLLPPQHRFTPGDIVGVFNDAHAFMQISGSAGALAAGVVHKVKAQLISIAFEDEDWLGGSEKNASGPSGAKAKRDDEARGHFHLALISSSVTIDRQLKALDRLKNYPTNGAARALLNLCFGIQQPQPLASGRFEEAAAEEGDLFRGAAADEREEGGREEGAEDAPCLRDASALSPPLAHLSSQDLSHCDGFPWFAPRLTGAQKRAVLLGLRSRDLALIHGPPGTGKSTALLELLLQLAVRGRRVLACAPSNIAVDNLLERVAGAGASGRLSARLSARLQHCVRLGHPARVDEKLSRFCLESQVQRTAGAALSREIRRELDFSLEMLNDRRKLEKFVEQKREELAGGSGRGRADAAVARANSSRAGWAAAATRELRQEIRTLRRELRAFEKKAVEEVLEQSPIVFATCAGADDEALRSFLGDDQGRPGQGSAGRNGFDVVVVDEAAQALEAVCWIPLLCGQRAVLAGDHCQLAPTIKSRSAEKAGLGVTLFERQMCARYGAQISQLLDTQFRMHERIMGWSSEQFYNGELRADPSVASRLLADKYPSLRDEEEEEPQRNSDAYASSVAPPFLWIDTAGVSWLQEDGEEEETSYASRDAAAAPCSMSASKSNRGEAALLVKRLSELVWTFDVNPADICVITPYRKQVQLLRQYLQQAAAESLSDATSSFGKRANATESDLEADRQKREAFCRISVNTVDGFQGREGEIVAISLVRSNPRHHVGFLKEVRRLNVAVTRAKRHLLIVGDSETIAGREAEEGHAEGEWTPGEAAACEAEGQGEGLQKQSPHVGNADFQGAKCAKKSARAILRSLFHYACERGEIRSALEFIDISDIPGAVAREPGKPQARESPSLASAADRVGSRSGAGAAPAPSEHDKGTAGKGLSRAAAKKKKQERKANLKDRVDAGHGAEVASANAAHAEERQHNGGGDEPTAPLRRAAEEASALDEKYRDILLGFKRRALQSVSQSPGSSASYVFPSSLTAYERKLIHTLADELGLSHVSVGENEDRKIEVSLVTRSKGASREERRKDKAVKTREKPTAPSASQAAQEEQAPEPNEAYGGEGEAAEGNEGKTDEKQKREAELLDSHRPRGKGKKKKKNGEQNAGGLRRRKKKTILTHCWTT</sequence>
<dbReference type="VEuPathDB" id="ToxoDB:BESB_052940"/>
<dbReference type="Pfam" id="PF13087">
    <property type="entry name" value="AAA_12"/>
    <property type="match status" value="1"/>
</dbReference>
<dbReference type="SUPFAM" id="SSF52540">
    <property type="entry name" value="P-loop containing nucleoside triphosphate hydrolases"/>
    <property type="match status" value="1"/>
</dbReference>
<feature type="compositionally biased region" description="Basic and acidic residues" evidence="12">
    <location>
        <begin position="993"/>
        <end position="1005"/>
    </location>
</feature>
<feature type="compositionally biased region" description="Low complexity" evidence="12">
    <location>
        <begin position="1138"/>
        <end position="1157"/>
    </location>
</feature>
<dbReference type="InterPro" id="IPR041679">
    <property type="entry name" value="DNA2/NAM7-like_C"/>
</dbReference>
<evidence type="ECO:0000256" key="1">
    <source>
        <dbReference type="ARBA" id="ARBA00004123"/>
    </source>
</evidence>
<dbReference type="Pfam" id="PF01424">
    <property type="entry name" value="R3H"/>
    <property type="match status" value="1"/>
</dbReference>
<reference evidence="14 15" key="1">
    <citation type="submission" date="2017-09" db="EMBL/GenBank/DDBJ databases">
        <title>Genome sequencing of Besnoitia besnoiti strain Bb-Ger1.</title>
        <authorList>
            <person name="Schares G."/>
            <person name="Venepally P."/>
            <person name="Lorenzi H.A."/>
        </authorList>
    </citation>
    <scope>NUCLEOTIDE SEQUENCE [LARGE SCALE GENOMIC DNA]</scope>
    <source>
        <strain evidence="14 15">Bb-Ger1</strain>
    </source>
</reference>
<feature type="region of interest" description="Disordered" evidence="12">
    <location>
        <begin position="78"/>
        <end position="99"/>
    </location>
</feature>
<dbReference type="KEGG" id="bbes:BESB_052940"/>
<dbReference type="PANTHER" id="PTHR43788:SF8">
    <property type="entry name" value="DNA-BINDING PROTEIN SMUBP-2"/>
    <property type="match status" value="1"/>
</dbReference>
<evidence type="ECO:0000259" key="13">
    <source>
        <dbReference type="PROSITE" id="PS51061"/>
    </source>
</evidence>
<evidence type="ECO:0000256" key="8">
    <source>
        <dbReference type="ARBA" id="ARBA00022806"/>
    </source>
</evidence>
<feature type="region of interest" description="Disordered" evidence="12">
    <location>
        <begin position="1115"/>
        <end position="1220"/>
    </location>
</feature>
<comment type="caution">
    <text evidence="14">The sequence shown here is derived from an EMBL/GenBank/DDBJ whole genome shotgun (WGS) entry which is preliminary data.</text>
</comment>